<gene>
    <name evidence="2" type="ORF">DUI87_22332</name>
</gene>
<protein>
    <submittedName>
        <fullName evidence="2">Uncharacterized protein</fullName>
    </submittedName>
</protein>
<sequence>MIPPRLQGALWRMIRDRAVMAAGPRWGGMEEGICFTTPLGQSGSTDPSAQQKQQAGPAGRLGRQGLWGYSAAKTWSSAEEAVGVGQQRPGSQQGRERWDFWSFGHAEAGFRGFWGEVWGISSSVPMIGSPARLGYRPFGGVRQFTDSPGEGLTFPPPQIHLSQKLSEHPSFQSLTPPQDIQQG</sequence>
<dbReference type="EMBL" id="QRBI01000141">
    <property type="protein sequence ID" value="RMC01068.1"/>
    <property type="molecule type" value="Genomic_DNA"/>
</dbReference>
<feature type="compositionally biased region" description="Polar residues" evidence="1">
    <location>
        <begin position="38"/>
        <end position="54"/>
    </location>
</feature>
<evidence type="ECO:0000313" key="2">
    <source>
        <dbReference type="EMBL" id="RMC01068.1"/>
    </source>
</evidence>
<evidence type="ECO:0000313" key="3">
    <source>
        <dbReference type="Proteomes" id="UP000269221"/>
    </source>
</evidence>
<comment type="caution">
    <text evidence="2">The sequence shown here is derived from an EMBL/GenBank/DDBJ whole genome shotgun (WGS) entry which is preliminary data.</text>
</comment>
<keyword evidence="3" id="KW-1185">Reference proteome</keyword>
<organism evidence="2 3">
    <name type="scientific">Hirundo rustica rustica</name>
    <dbReference type="NCBI Taxonomy" id="333673"/>
    <lineage>
        <taxon>Eukaryota</taxon>
        <taxon>Metazoa</taxon>
        <taxon>Chordata</taxon>
        <taxon>Craniata</taxon>
        <taxon>Vertebrata</taxon>
        <taxon>Euteleostomi</taxon>
        <taxon>Archelosauria</taxon>
        <taxon>Archosauria</taxon>
        <taxon>Dinosauria</taxon>
        <taxon>Saurischia</taxon>
        <taxon>Theropoda</taxon>
        <taxon>Coelurosauria</taxon>
        <taxon>Aves</taxon>
        <taxon>Neognathae</taxon>
        <taxon>Neoaves</taxon>
        <taxon>Telluraves</taxon>
        <taxon>Australaves</taxon>
        <taxon>Passeriformes</taxon>
        <taxon>Sylvioidea</taxon>
        <taxon>Hirundinidae</taxon>
        <taxon>Hirundo</taxon>
    </lineage>
</organism>
<evidence type="ECO:0000256" key="1">
    <source>
        <dbReference type="SAM" id="MobiDB-lite"/>
    </source>
</evidence>
<dbReference type="AlphaFoldDB" id="A0A3M0JIV1"/>
<reference evidence="2 3" key="1">
    <citation type="submission" date="2018-07" db="EMBL/GenBank/DDBJ databases">
        <title>A high quality draft genome assembly of the barn swallow (H. rustica rustica).</title>
        <authorList>
            <person name="Formenti G."/>
            <person name="Chiara M."/>
            <person name="Poveda L."/>
            <person name="Francoijs K.-J."/>
            <person name="Bonisoli-Alquati A."/>
            <person name="Canova L."/>
            <person name="Gianfranceschi L."/>
            <person name="Horner D.S."/>
            <person name="Saino N."/>
        </authorList>
    </citation>
    <scope>NUCLEOTIDE SEQUENCE [LARGE SCALE GENOMIC DNA]</scope>
    <source>
        <strain evidence="2">Chelidonia</strain>
        <tissue evidence="2">Blood</tissue>
    </source>
</reference>
<feature type="region of interest" description="Disordered" evidence="1">
    <location>
        <begin position="37"/>
        <end position="62"/>
    </location>
</feature>
<accession>A0A3M0JIV1</accession>
<name>A0A3M0JIV1_HIRRU</name>
<dbReference type="Proteomes" id="UP000269221">
    <property type="component" value="Unassembled WGS sequence"/>
</dbReference>
<proteinExistence type="predicted"/>